<protein>
    <submittedName>
        <fullName evidence="1">Uncharacterized protein</fullName>
    </submittedName>
</protein>
<dbReference type="EMBL" id="JAHLQO010000004">
    <property type="protein sequence ID" value="MBU5669549.1"/>
    <property type="molecule type" value="Genomic_DNA"/>
</dbReference>
<reference evidence="1 2" key="1">
    <citation type="submission" date="2021-06" db="EMBL/GenBank/DDBJ databases">
        <authorList>
            <person name="Sun Q."/>
            <person name="Li D."/>
        </authorList>
    </citation>
    <scope>NUCLEOTIDE SEQUENCE [LARGE SCALE GENOMIC DNA]</scope>
    <source>
        <strain evidence="1 2">MSJ-1</strain>
    </source>
</reference>
<organism evidence="1 2">
    <name type="scientific">Peptoniphilus ovalis</name>
    <dbReference type="NCBI Taxonomy" id="2841503"/>
    <lineage>
        <taxon>Bacteria</taxon>
        <taxon>Bacillati</taxon>
        <taxon>Bacillota</taxon>
        <taxon>Tissierellia</taxon>
        <taxon>Tissierellales</taxon>
        <taxon>Peptoniphilaceae</taxon>
        <taxon>Peptoniphilus</taxon>
    </lineage>
</organism>
<proteinExistence type="predicted"/>
<dbReference type="RefSeq" id="WP_216549385.1">
    <property type="nucleotide sequence ID" value="NZ_JAHLQO010000004.1"/>
</dbReference>
<accession>A0ABS6FHA3</accession>
<evidence type="ECO:0000313" key="2">
    <source>
        <dbReference type="Proteomes" id="UP000783742"/>
    </source>
</evidence>
<sequence length="86" mass="10063">MTLNKFEFKCLVISAFRYSLGRMTAMSGIITEIILNNIKELESGTIEEMIREIEEIESINVSRLGMEGDIDLWLDFKVKLKDYLRR</sequence>
<name>A0ABS6FHA3_9FIRM</name>
<comment type="caution">
    <text evidence="1">The sequence shown here is derived from an EMBL/GenBank/DDBJ whole genome shotgun (WGS) entry which is preliminary data.</text>
</comment>
<keyword evidence="2" id="KW-1185">Reference proteome</keyword>
<gene>
    <name evidence="1" type="ORF">KQI68_06810</name>
</gene>
<dbReference type="Proteomes" id="UP000783742">
    <property type="component" value="Unassembled WGS sequence"/>
</dbReference>
<evidence type="ECO:0000313" key="1">
    <source>
        <dbReference type="EMBL" id="MBU5669549.1"/>
    </source>
</evidence>